<reference evidence="2 4" key="2">
    <citation type="submission" date="2023-07" db="EMBL/GenBank/DDBJ databases">
        <authorList>
            <person name="Peeters C."/>
        </authorList>
    </citation>
    <scope>NUCLEOTIDE SEQUENCE [LARGE SCALE GENOMIC DNA]</scope>
    <source>
        <strain evidence="2 4">R-38712</strain>
    </source>
</reference>
<feature type="region of interest" description="Disordered" evidence="1">
    <location>
        <begin position="1"/>
        <end position="23"/>
    </location>
</feature>
<name>A0A9Q3LPP0_RALPI</name>
<keyword evidence="4" id="KW-1185">Reference proteome</keyword>
<dbReference type="EMBL" id="CATWFT010000013">
    <property type="protein sequence ID" value="CAJ0728589.1"/>
    <property type="molecule type" value="Genomic_DNA"/>
</dbReference>
<evidence type="ECO:0000313" key="2">
    <source>
        <dbReference type="EMBL" id="CAJ0728589.1"/>
    </source>
</evidence>
<protein>
    <submittedName>
        <fullName evidence="3">Uncharacterized protein</fullName>
    </submittedName>
</protein>
<organism evidence="3 5">
    <name type="scientific">Ralstonia pickettii</name>
    <name type="common">Burkholderia pickettii</name>
    <dbReference type="NCBI Taxonomy" id="329"/>
    <lineage>
        <taxon>Bacteria</taxon>
        <taxon>Pseudomonadati</taxon>
        <taxon>Pseudomonadota</taxon>
        <taxon>Betaproteobacteria</taxon>
        <taxon>Burkholderiales</taxon>
        <taxon>Burkholderiaceae</taxon>
        <taxon>Ralstonia</taxon>
    </lineage>
</organism>
<dbReference type="Proteomes" id="UP001189303">
    <property type="component" value="Unassembled WGS sequence"/>
</dbReference>
<accession>A0A9Q3LPP0</accession>
<dbReference type="EMBL" id="QGBI01000007">
    <property type="protein sequence ID" value="MBX3890103.1"/>
    <property type="molecule type" value="Genomic_DNA"/>
</dbReference>
<comment type="caution">
    <text evidence="3">The sequence shown here is derived from an EMBL/GenBank/DDBJ whole genome shotgun (WGS) entry which is preliminary data.</text>
</comment>
<feature type="compositionally biased region" description="Polar residues" evidence="1">
    <location>
        <begin position="1"/>
        <end position="12"/>
    </location>
</feature>
<gene>
    <name evidence="3" type="ORF">DEE74_09525</name>
    <name evidence="2" type="ORF">R38712_03756</name>
</gene>
<evidence type="ECO:0000313" key="5">
    <source>
        <dbReference type="Proteomes" id="UP001199322"/>
    </source>
</evidence>
<proteinExistence type="predicted"/>
<dbReference type="Proteomes" id="UP001199322">
    <property type="component" value="Unassembled WGS sequence"/>
</dbReference>
<evidence type="ECO:0000313" key="4">
    <source>
        <dbReference type="Proteomes" id="UP001189303"/>
    </source>
</evidence>
<reference evidence="3" key="1">
    <citation type="submission" date="2018-06" db="EMBL/GenBank/DDBJ databases">
        <authorList>
            <person name="O'Rourke A."/>
        </authorList>
    </citation>
    <scope>NUCLEOTIDE SEQUENCE</scope>
    <source>
        <strain evidence="3">132550021-3</strain>
    </source>
</reference>
<sequence length="216" mass="23576">MTGNASKLQPQSPYWYEDLPGPTVPLKSSDKNDQLNLALTSITMGPSTHEDLETMPPTAPSLRSISTVRPARADVTFTHADMNALLRLAAACAGVALLVTPAFAQDDTPLQVSYRQVLTEYFKDAPTASKKYDGRRLVFKGQVYPLSDDSLNTLAVTEDLKVGAPFQDDQRDALKALFPDHKLAAYKPSKDITLDCLNRHFVGLTLALADCRVGKP</sequence>
<evidence type="ECO:0000256" key="1">
    <source>
        <dbReference type="SAM" id="MobiDB-lite"/>
    </source>
</evidence>
<dbReference type="AlphaFoldDB" id="A0A9Q3LPP0"/>
<evidence type="ECO:0000313" key="3">
    <source>
        <dbReference type="EMBL" id="MBX3890103.1"/>
    </source>
</evidence>